<evidence type="ECO:0000256" key="4">
    <source>
        <dbReference type="ARBA" id="ARBA00023163"/>
    </source>
</evidence>
<dbReference type="InterPro" id="IPR036390">
    <property type="entry name" value="WH_DNA-bd_sf"/>
</dbReference>
<dbReference type="GO" id="GO:0003700">
    <property type="term" value="F:DNA-binding transcription factor activity"/>
    <property type="evidence" value="ECO:0007669"/>
    <property type="project" value="InterPro"/>
</dbReference>
<dbReference type="GO" id="GO:0005829">
    <property type="term" value="C:cytosol"/>
    <property type="evidence" value="ECO:0007669"/>
    <property type="project" value="TreeGrafter"/>
</dbReference>
<dbReference type="Pfam" id="PF00126">
    <property type="entry name" value="HTH_1"/>
    <property type="match status" value="1"/>
</dbReference>
<keyword evidence="7" id="KW-1185">Reference proteome</keyword>
<dbReference type="PANTHER" id="PTHR30419:SF8">
    <property type="entry name" value="NITROGEN ASSIMILATION TRANSCRIPTIONAL ACTIVATOR-RELATED"/>
    <property type="match status" value="1"/>
</dbReference>
<keyword evidence="2" id="KW-0805">Transcription regulation</keyword>
<evidence type="ECO:0000313" key="6">
    <source>
        <dbReference type="EMBL" id="MSS19753.1"/>
    </source>
</evidence>
<name>A0A7X2NGM6_9FIRM</name>
<comment type="caution">
    <text evidence="6">The sequence shown here is derived from an EMBL/GenBank/DDBJ whole genome shotgun (WGS) entry which is preliminary data.</text>
</comment>
<reference evidence="6 7" key="1">
    <citation type="submission" date="2019-08" db="EMBL/GenBank/DDBJ databases">
        <title>In-depth cultivation of the pig gut microbiome towards novel bacterial diversity and tailored functional studies.</title>
        <authorList>
            <person name="Wylensek D."/>
            <person name="Hitch T.C.A."/>
            <person name="Clavel T."/>
        </authorList>
    </citation>
    <scope>NUCLEOTIDE SEQUENCE [LARGE SCALE GENOMIC DNA]</scope>
    <source>
        <strain evidence="6 7">RF-744-FAT-4</strain>
    </source>
</reference>
<dbReference type="RefSeq" id="WP_154576157.1">
    <property type="nucleotide sequence ID" value="NZ_VUMO01000005.1"/>
</dbReference>
<evidence type="ECO:0000256" key="2">
    <source>
        <dbReference type="ARBA" id="ARBA00023015"/>
    </source>
</evidence>
<dbReference type="InterPro" id="IPR005119">
    <property type="entry name" value="LysR_subst-bd"/>
</dbReference>
<keyword evidence="3" id="KW-0238">DNA-binding</keyword>
<gene>
    <name evidence="6" type="ORF">FYJ52_04970</name>
</gene>
<dbReference type="SUPFAM" id="SSF53850">
    <property type="entry name" value="Periplasmic binding protein-like II"/>
    <property type="match status" value="1"/>
</dbReference>
<dbReference type="PRINTS" id="PR00039">
    <property type="entry name" value="HTHLYSR"/>
</dbReference>
<feature type="domain" description="HTH lysR-type" evidence="5">
    <location>
        <begin position="1"/>
        <end position="58"/>
    </location>
</feature>
<accession>A0A7X2NGM6</accession>
<evidence type="ECO:0000256" key="1">
    <source>
        <dbReference type="ARBA" id="ARBA00009437"/>
    </source>
</evidence>
<organism evidence="6 7">
    <name type="scientific">Pseudoramibacter porci</name>
    <dbReference type="NCBI Taxonomy" id="2606631"/>
    <lineage>
        <taxon>Bacteria</taxon>
        <taxon>Bacillati</taxon>
        <taxon>Bacillota</taxon>
        <taxon>Clostridia</taxon>
        <taxon>Eubacteriales</taxon>
        <taxon>Eubacteriaceae</taxon>
        <taxon>Pseudoramibacter</taxon>
    </lineage>
</organism>
<evidence type="ECO:0000313" key="7">
    <source>
        <dbReference type="Proteomes" id="UP000461754"/>
    </source>
</evidence>
<dbReference type="InterPro" id="IPR000847">
    <property type="entry name" value="LysR_HTH_N"/>
</dbReference>
<dbReference type="EMBL" id="VUMO01000005">
    <property type="protein sequence ID" value="MSS19753.1"/>
    <property type="molecule type" value="Genomic_DNA"/>
</dbReference>
<dbReference type="AlphaFoldDB" id="A0A7X2NGM6"/>
<evidence type="ECO:0000259" key="5">
    <source>
        <dbReference type="PROSITE" id="PS50931"/>
    </source>
</evidence>
<dbReference type="Gene3D" id="1.10.10.10">
    <property type="entry name" value="Winged helix-like DNA-binding domain superfamily/Winged helix DNA-binding domain"/>
    <property type="match status" value="1"/>
</dbReference>
<dbReference type="InterPro" id="IPR036388">
    <property type="entry name" value="WH-like_DNA-bd_sf"/>
</dbReference>
<dbReference type="Gene3D" id="3.40.190.290">
    <property type="match status" value="1"/>
</dbReference>
<protein>
    <submittedName>
        <fullName evidence="6">LysR family transcriptional regulator</fullName>
    </submittedName>
</protein>
<dbReference type="FunFam" id="1.10.10.10:FF:000001">
    <property type="entry name" value="LysR family transcriptional regulator"/>
    <property type="match status" value="1"/>
</dbReference>
<dbReference type="Pfam" id="PF03466">
    <property type="entry name" value="LysR_substrate"/>
    <property type="match status" value="1"/>
</dbReference>
<sequence>MEIRSLKYFLEVAQDENMTEAANVLHVTQPTLSRQIADLEDELDTKLFVRTNRSTLLTEEGMRLKQRAMEILSLVDQTEEEFARKNEDVSGCVRIGAAETKIMHLVTETFAALHERYPKLTCEISSGNVDVIQEQLERGLVDFALLLEPVRLDAYDYLRLPETEEVGVVVPAGSLWAKRRAIRPEDLKAMPLLLSSRKNNATFDVEEWSGGEMRTADLNVVGRFDLIGNGAELVRTGCACAVSIHGLYQIDDPHLHFVPFEPRVSVGAVFVWKKYRIFSKAAETFLAAFKKSL</sequence>
<comment type="similarity">
    <text evidence="1">Belongs to the LysR transcriptional regulatory family.</text>
</comment>
<proteinExistence type="inferred from homology"/>
<keyword evidence="4" id="KW-0804">Transcription</keyword>
<dbReference type="CDD" id="cd05466">
    <property type="entry name" value="PBP2_LTTR_substrate"/>
    <property type="match status" value="1"/>
</dbReference>
<dbReference type="Proteomes" id="UP000461754">
    <property type="component" value="Unassembled WGS sequence"/>
</dbReference>
<dbReference type="SUPFAM" id="SSF46785">
    <property type="entry name" value="Winged helix' DNA-binding domain"/>
    <property type="match status" value="1"/>
</dbReference>
<dbReference type="PANTHER" id="PTHR30419">
    <property type="entry name" value="HTH-TYPE TRANSCRIPTIONAL REGULATOR YBHD"/>
    <property type="match status" value="1"/>
</dbReference>
<dbReference type="PROSITE" id="PS50931">
    <property type="entry name" value="HTH_LYSR"/>
    <property type="match status" value="1"/>
</dbReference>
<evidence type="ECO:0000256" key="3">
    <source>
        <dbReference type="ARBA" id="ARBA00023125"/>
    </source>
</evidence>
<dbReference type="GO" id="GO:0003677">
    <property type="term" value="F:DNA binding"/>
    <property type="evidence" value="ECO:0007669"/>
    <property type="project" value="UniProtKB-KW"/>
</dbReference>
<dbReference type="InterPro" id="IPR050950">
    <property type="entry name" value="HTH-type_LysR_regulators"/>
</dbReference>